<dbReference type="PANTHER" id="PTHR47204:SF1">
    <property type="entry name" value="RIBONUCLEASE H2 SUBUNIT C"/>
    <property type="match status" value="1"/>
</dbReference>
<dbReference type="OrthoDB" id="6222486at2759"/>
<dbReference type="AlphaFoldDB" id="A0A8J5XBS6"/>
<sequence length="142" mass="14937">MGAGAEGEAGALEALGAEVRVHHLPCRVKHTGPARVSTYFHPAERGDTESECTFRGRKLVGVRLPLPDGARGFVLRPSAEPAESPAERRWDAAPFSALTWWGADFPAAPGALHAAAAWLETAAAVHDDVAPEQQHAGLCAQA</sequence>
<proteinExistence type="predicted"/>
<dbReference type="Proteomes" id="UP000751190">
    <property type="component" value="Unassembled WGS sequence"/>
</dbReference>
<dbReference type="PANTHER" id="PTHR47204">
    <property type="entry name" value="OS02G0168900 PROTEIN"/>
    <property type="match status" value="1"/>
</dbReference>
<dbReference type="Pfam" id="PF08615">
    <property type="entry name" value="RNase_H2_suC"/>
    <property type="match status" value="1"/>
</dbReference>
<name>A0A8J5XBS6_DIALT</name>
<reference evidence="1" key="1">
    <citation type="submission" date="2021-05" db="EMBL/GenBank/DDBJ databases">
        <title>The genome of the haptophyte Pavlova lutheri (Diacronema luteri, Pavlovales) - a model for lipid biosynthesis in eukaryotic algae.</title>
        <authorList>
            <person name="Hulatt C.J."/>
            <person name="Posewitz M.C."/>
        </authorList>
    </citation>
    <scope>NUCLEOTIDE SEQUENCE</scope>
    <source>
        <strain evidence="1">NIVA-4/92</strain>
    </source>
</reference>
<dbReference type="CDD" id="cd09271">
    <property type="entry name" value="RNase_H2-C"/>
    <property type="match status" value="1"/>
</dbReference>
<dbReference type="GO" id="GO:0006401">
    <property type="term" value="P:RNA catabolic process"/>
    <property type="evidence" value="ECO:0007669"/>
    <property type="project" value="InterPro"/>
</dbReference>
<gene>
    <name evidence="1" type="ORF">KFE25_010396</name>
</gene>
<comment type="caution">
    <text evidence="1">The sequence shown here is derived from an EMBL/GenBank/DDBJ whole genome shotgun (WGS) entry which is preliminary data.</text>
</comment>
<keyword evidence="2" id="KW-1185">Reference proteome</keyword>
<accession>A0A8J5XBS6</accession>
<dbReference type="InterPro" id="IPR013924">
    <property type="entry name" value="RNase_H2_suC"/>
</dbReference>
<evidence type="ECO:0000313" key="2">
    <source>
        <dbReference type="Proteomes" id="UP000751190"/>
    </source>
</evidence>
<dbReference type="EMBL" id="JAGTXO010000020">
    <property type="protein sequence ID" value="KAG8462571.1"/>
    <property type="molecule type" value="Genomic_DNA"/>
</dbReference>
<evidence type="ECO:0000313" key="1">
    <source>
        <dbReference type="EMBL" id="KAG8462571.1"/>
    </source>
</evidence>
<organism evidence="1 2">
    <name type="scientific">Diacronema lutheri</name>
    <name type="common">Unicellular marine alga</name>
    <name type="synonym">Monochrysis lutheri</name>
    <dbReference type="NCBI Taxonomy" id="2081491"/>
    <lineage>
        <taxon>Eukaryota</taxon>
        <taxon>Haptista</taxon>
        <taxon>Haptophyta</taxon>
        <taxon>Pavlovophyceae</taxon>
        <taxon>Pavlovales</taxon>
        <taxon>Pavlovaceae</taxon>
        <taxon>Diacronema</taxon>
    </lineage>
</organism>
<dbReference type="OMA" id="CWETRAG"/>
<protein>
    <submittedName>
        <fullName evidence="1">Uncharacterized protein</fullName>
    </submittedName>
</protein>
<dbReference type="GO" id="GO:0032299">
    <property type="term" value="C:ribonuclease H2 complex"/>
    <property type="evidence" value="ECO:0007669"/>
    <property type="project" value="InterPro"/>
</dbReference>
<dbReference type="Gene3D" id="2.40.128.680">
    <property type="match status" value="1"/>
</dbReference>